<keyword evidence="3" id="KW-1185">Reference proteome</keyword>
<feature type="compositionally biased region" description="Basic and acidic residues" evidence="1">
    <location>
        <begin position="1932"/>
        <end position="1956"/>
    </location>
</feature>
<feature type="region of interest" description="Disordered" evidence="1">
    <location>
        <begin position="2574"/>
        <end position="2593"/>
    </location>
</feature>
<comment type="caution">
    <text evidence="2">The sequence shown here is derived from an EMBL/GenBank/DDBJ whole genome shotgun (WGS) entry which is preliminary data.</text>
</comment>
<feature type="compositionally biased region" description="Polar residues" evidence="1">
    <location>
        <begin position="1323"/>
        <end position="1334"/>
    </location>
</feature>
<sequence>MATAVVDPVLQPITLANAPVKEKAEDVSGAAQRDTEVDPKIAADKPRDASTLPIVHPENKENAGTQEEQMSLSVSDDSTVPKVTPTIDDTIEIPTEPGMDEKASSIPVTVALTSDMASSILVERLEDTQIKNDNDLAGAIDSPIEISPLPAPVTPQDTKVDGIPTPTFEHQVKFVAPEQPDFSSKPSDVKTDVVAIDEVAPDALEGISSADKATMPDKVSVAGEGVPLVADTTVVERSQTTKDEAILGEEAIGEKEHPEVTSPMAQNETELKNIPIPDSVQSAQEHPTVTATSDVKKDAVTEDAIVIEKATLIEEKEKAAAAEGALAVEAASATITSEVPEAPLVSVPEPQIAEEASSDEQLVGAGVVGQPTVVADKILEAEGTTVETAKTNEGGRKEDLQLATTTPAKTDSIEDETPTVSVVYTTTVEEGEAPVIEAGKDKLEKTSDAEVVPVVEVRELDKGEVLPSVAIYGEPAPPTEEASIVEVVTGKEVGPAEAAVEGNQRSSPVVQTPVIDEPLAVVGDVSVAKVLTGADEVEEESSSSAPVTEPTSTAEDDLTFATDEPVEVVEPLEEASAAHAPFIPQLSSANLSLDDIHEPVKAVVAEGTSANEAAVIPTGDALVVEEVAGEQVVAGTHNVESIVETTPILVDDTPANHVPVVLPVPTEASVGGTELHVEKQLLVEDTLIVEEISTTEELSAVEQGVEVFNVSKNPPAVEEVMEEVSIIKPSSAVEEATVVDETSGVQEDGTAITESVLNEGIAQKLEERIVKESRDPVVEEVATAVVEPAGITEKAVAVVTSPVEPISLDSIPPADAAPFVDKTLAVPTAADDFPTEQEGKLSGNPVEPVVFEKADVIEIESTLKAEPDVDQSSIEAPVDVETEKGHAKDASIEDIAVTELAAEVKSVAEELVVAPRDPEPVGDGVSREERIEPSVIASIVEGRTKEDRVHAAPSSEAETTVVEASGIERNAVEEEEPKYYAPSSQEMSSTEKVVSSVVEERAEEGQTPAPVDPSVIEDNNTTDESPSVDSSIQVNDPTPVSTVQAPVVIDEVDLHNTDIALASAPSLDEIAVNPASNLPSTKGELSVHATETVSDQDQPLVSAESNAGTLLTPAGAEIERPKSPWTPFYSVTTQGPGIPAEEDIPAIEEMPLPLSQVPVVALTPVDSSAPLEETQGSSEILEDRPKSPWTPSYSVSVQGSPLHDTVTLDETEPVIDTVVSAHRDIPAAEDPASSQTGVSVSVETATEPVKDGSQEEESIGRPQSALVTEEQPEVADRVTSTPAPEPVIEKPIGVVKLPVEEERTSSKELATPDIGIERPASPQMPSYSATQEEQVPTAPEVERISGTLLVPEDVVDKDSSQAKEPYAPDAPVHEVTDEPEVTIISEPVVITENAAAESPTEAVEVGGHDSHAVEKPVQPVASPIIEPQSEKTEGMASTPKPDDGLEKYDDVEVYVKSHSEETLISSEELPAPSTKTEHSDAVTLSSSLQESDLLSTPLAHGDVVVEKTPEVEGPSASKVSVPEVQPTKIDIVPQKCVDAEAEAATELLPIVAEPSKGGEDSSSVKTASLQQESALEVIPTPDADVKQHVQVSTSEELLAPATEIERPSSPWTPSYSVTQQGRITPTSEAESILPTPEAQAPVADELNTPAEPTPEDPSVNVELSNETPQELVTVSDVSSGEAAEKNNEDVQPSTATDVEFLHESDTTLLSPNVETERPSSPWTPSYSVTQQGRASPVPESELDVESAEKEVPVKDGLDESAASFPPKLQHQVEPAEPVAVAHAPEPAPKEEPIDDESKSLVGDEIASSVLEHECEAAATQQEQAVASLSVPAVEETQVGARLELHVSSVPEPDVEPVVKEEPAEDVLDVHAAPPIPEAGTDLEPAVKDDMVGVEKHEEITLSSFEDVRDLESAVNDKQAVEGQEEAVSAAPESERDVGSSVKHETVVVSEPVKEEEGSGGEHTVSNTQILADESKPIVKDESGKAGDDEEAASLIPASIEREIQPETGHEQQASSPEVESLANDELVQEKEVTISAPEPVRDSKPTLEDAPVKNEAELHVEKAASPAPEPELQNVAPEVVQETEPAVKDDTAEDGQVNQVVSPTPKSVKEEHEERGVPPTEELLAKDEPAGDENGQQAAVLVPEPEKYIESVVEEKVQDEMIKEREDEKGILASPEPLAEIKQREEQIVAPTPEVGREIESTAVEEPVAALEPEQHVEPVAEAKIEQVTIPAPNLHPEVEAVEKKVEEPAADVLDEQATLHVPEPESTVIEDEPPVPIEVTLVAADKPASLPDTDTESKANDEQVEVSVTKEEPGSQKDAALPTPKAEAKAEEVQIVQEIESLAEEVEDGHEVVEEHDEQGVSTVQGPAEDEPTPDEQAAAPVPATEQGAELVVEAEDESVVPEPVSEPKETGEDERNDKTAPLLSQDDREEGHVEQPAPTMEESLEVEQAVTQPAIKEEKVAVEPVPESQQQIKTLEKEVEAPAGDVQEQSAVSEPAAVKDDPAPPELVTEIRSLVIDEPKAEDVESAVKGQAILSAPEPTVIEDEPVISPVMAESEPPVVDEPTIELDVEPKAENAQAEIESEAKDEEQPAVPLVAAVKDVPVISAPELVTGNEPDVEPEVDDVPVVIKSTIKDEQVEDKSEEPSAQAGTPVPAIKDEPEPQVEIELTKEEDRSVASEEQVPSTSVEQAKVEPAEEAPEPASKGEDVATDSVEENTTDSRELSVDTSSIADSTKSPWTPSHSMTTQDVGSPDVEMKKDLPGQAFPVTEEDSKSVGSLDTVNESADVVPDTLDVPFTRKRLESSASARLLRGALHKVPEGRASLDMAQGEFTKPSSPVSETSAVGIVESLTTATITTATAAAEQESSTSDESDGSSDDSSEVEHKGRWCVVM</sequence>
<dbReference type="EMBL" id="JAUEPS010000001">
    <property type="protein sequence ID" value="KAK0469864.1"/>
    <property type="molecule type" value="Genomic_DNA"/>
</dbReference>
<feature type="region of interest" description="Disordered" evidence="1">
    <location>
        <begin position="1851"/>
        <end position="1884"/>
    </location>
</feature>
<feature type="region of interest" description="Disordered" evidence="1">
    <location>
        <begin position="20"/>
        <end position="102"/>
    </location>
</feature>
<feature type="compositionally biased region" description="Polar residues" evidence="1">
    <location>
        <begin position="1706"/>
        <end position="1733"/>
    </location>
</feature>
<feature type="compositionally biased region" description="Polar residues" evidence="1">
    <location>
        <begin position="1189"/>
        <end position="1199"/>
    </location>
</feature>
<feature type="region of interest" description="Disordered" evidence="1">
    <location>
        <begin position="916"/>
        <end position="1039"/>
    </location>
</feature>
<feature type="compositionally biased region" description="Basic and acidic residues" evidence="1">
    <location>
        <begin position="2633"/>
        <end position="2645"/>
    </location>
</feature>
<feature type="compositionally biased region" description="Low complexity" evidence="1">
    <location>
        <begin position="2857"/>
        <end position="2868"/>
    </location>
</feature>
<feature type="region of interest" description="Disordered" evidence="1">
    <location>
        <begin position="2165"/>
        <end position="2196"/>
    </location>
</feature>
<organism evidence="2 3">
    <name type="scientific">Armillaria tabescens</name>
    <name type="common">Ringless honey mushroom</name>
    <name type="synonym">Agaricus tabescens</name>
    <dbReference type="NCBI Taxonomy" id="1929756"/>
    <lineage>
        <taxon>Eukaryota</taxon>
        <taxon>Fungi</taxon>
        <taxon>Dikarya</taxon>
        <taxon>Basidiomycota</taxon>
        <taxon>Agaricomycotina</taxon>
        <taxon>Agaricomycetes</taxon>
        <taxon>Agaricomycetidae</taxon>
        <taxon>Agaricales</taxon>
        <taxon>Marasmiineae</taxon>
        <taxon>Physalacriaceae</taxon>
        <taxon>Desarmillaria</taxon>
    </lineage>
</organism>
<feature type="compositionally biased region" description="Basic and acidic residues" evidence="1">
    <location>
        <begin position="2668"/>
        <end position="2678"/>
    </location>
</feature>
<feature type="compositionally biased region" description="Polar residues" evidence="1">
    <location>
        <begin position="1017"/>
        <end position="1039"/>
    </location>
</feature>
<feature type="compositionally biased region" description="Low complexity" evidence="1">
    <location>
        <begin position="1772"/>
        <end position="1784"/>
    </location>
</feature>
<feature type="compositionally biased region" description="Low complexity" evidence="1">
    <location>
        <begin position="1484"/>
        <end position="1495"/>
    </location>
</feature>
<feature type="compositionally biased region" description="Low complexity" evidence="1">
    <location>
        <begin position="84"/>
        <end position="97"/>
    </location>
</feature>
<feature type="compositionally biased region" description="Polar residues" evidence="1">
    <location>
        <begin position="1232"/>
        <end position="1244"/>
    </location>
</feature>
<feature type="compositionally biased region" description="Polar residues" evidence="1">
    <location>
        <begin position="1560"/>
        <end position="1573"/>
    </location>
</feature>
<feature type="compositionally biased region" description="Low complexity" evidence="1">
    <location>
        <begin position="1816"/>
        <end position="1825"/>
    </location>
</feature>
<feature type="compositionally biased region" description="Acidic residues" evidence="1">
    <location>
        <begin position="2709"/>
        <end position="2718"/>
    </location>
</feature>
<feature type="region of interest" description="Disordered" evidence="1">
    <location>
        <begin position="2611"/>
        <end position="2783"/>
    </location>
</feature>
<feature type="compositionally biased region" description="Basic and acidic residues" evidence="1">
    <location>
        <begin position="1972"/>
        <end position="1986"/>
    </location>
</feature>
<feature type="region of interest" description="Disordered" evidence="1">
    <location>
        <begin position="1299"/>
        <end position="1380"/>
    </location>
</feature>
<feature type="compositionally biased region" description="Basic and acidic residues" evidence="1">
    <location>
        <begin position="2039"/>
        <end position="2062"/>
    </location>
</feature>
<feature type="compositionally biased region" description="Polar residues" evidence="1">
    <location>
        <begin position="2726"/>
        <end position="2750"/>
    </location>
</feature>
<evidence type="ECO:0000313" key="3">
    <source>
        <dbReference type="Proteomes" id="UP001175211"/>
    </source>
</evidence>
<feature type="compositionally biased region" description="Basic and acidic residues" evidence="1">
    <location>
        <begin position="1999"/>
        <end position="2009"/>
    </location>
</feature>
<evidence type="ECO:0000313" key="2">
    <source>
        <dbReference type="EMBL" id="KAK0469864.1"/>
    </source>
</evidence>
<feature type="compositionally biased region" description="Polar residues" evidence="1">
    <location>
        <begin position="1609"/>
        <end position="1629"/>
    </location>
</feature>
<dbReference type="GeneID" id="85366777"/>
<feature type="compositionally biased region" description="Low complexity" evidence="1">
    <location>
        <begin position="542"/>
        <end position="553"/>
    </location>
</feature>
<feature type="compositionally biased region" description="Polar residues" evidence="1">
    <location>
        <begin position="1089"/>
        <end position="1100"/>
    </location>
</feature>
<dbReference type="Proteomes" id="UP001175211">
    <property type="component" value="Unassembled WGS sequence"/>
</dbReference>
<feature type="region of interest" description="Disordered" evidence="1">
    <location>
        <begin position="1079"/>
        <end position="1100"/>
    </location>
</feature>
<feature type="compositionally biased region" description="Polar residues" evidence="1">
    <location>
        <begin position="2096"/>
        <end position="2105"/>
    </location>
</feature>
<feature type="compositionally biased region" description="Basic and acidic residues" evidence="1">
    <location>
        <begin position="2107"/>
        <end position="2116"/>
    </location>
</feature>
<evidence type="ECO:0000256" key="1">
    <source>
        <dbReference type="SAM" id="MobiDB-lite"/>
    </source>
</evidence>
<accession>A0AA39NQP7</accession>
<feature type="region of interest" description="Disordered" evidence="1">
    <location>
        <begin position="2482"/>
        <end position="2507"/>
    </location>
</feature>
<gene>
    <name evidence="2" type="ORF">EV420DRAFT_72555</name>
</gene>
<feature type="compositionally biased region" description="Polar residues" evidence="1">
    <location>
        <begin position="62"/>
        <end position="78"/>
    </location>
</feature>
<feature type="compositionally biased region" description="Acidic residues" evidence="1">
    <location>
        <begin position="2869"/>
        <end position="2881"/>
    </location>
</feature>
<feature type="region of interest" description="Disordered" evidence="1">
    <location>
        <begin position="533"/>
        <end position="555"/>
    </location>
</feature>
<protein>
    <submittedName>
        <fullName evidence="2">Uncharacterized protein</fullName>
    </submittedName>
</protein>
<feature type="region of interest" description="Disordered" evidence="1">
    <location>
        <begin position="1395"/>
        <end position="1497"/>
    </location>
</feature>
<feature type="region of interest" description="Disordered" evidence="1">
    <location>
        <begin position="2857"/>
        <end position="2893"/>
    </location>
</feature>
<dbReference type="RefSeq" id="XP_060339657.1">
    <property type="nucleotide sequence ID" value="XM_060483229.1"/>
</dbReference>
<reference evidence="2" key="1">
    <citation type="submission" date="2023-06" db="EMBL/GenBank/DDBJ databases">
        <authorList>
            <consortium name="Lawrence Berkeley National Laboratory"/>
            <person name="Ahrendt S."/>
            <person name="Sahu N."/>
            <person name="Indic B."/>
            <person name="Wong-Bajracharya J."/>
            <person name="Merenyi Z."/>
            <person name="Ke H.-M."/>
            <person name="Monk M."/>
            <person name="Kocsube S."/>
            <person name="Drula E."/>
            <person name="Lipzen A."/>
            <person name="Balint B."/>
            <person name="Henrissat B."/>
            <person name="Andreopoulos B."/>
            <person name="Martin F.M."/>
            <person name="Harder C.B."/>
            <person name="Rigling D."/>
            <person name="Ford K.L."/>
            <person name="Foster G.D."/>
            <person name="Pangilinan J."/>
            <person name="Papanicolaou A."/>
            <person name="Barry K."/>
            <person name="LaButti K."/>
            <person name="Viragh M."/>
            <person name="Koriabine M."/>
            <person name="Yan M."/>
            <person name="Riley R."/>
            <person name="Champramary S."/>
            <person name="Plett K.L."/>
            <person name="Tsai I.J."/>
            <person name="Slot J."/>
            <person name="Sipos G."/>
            <person name="Plett J."/>
            <person name="Nagy L.G."/>
            <person name="Grigoriev I.V."/>
        </authorList>
    </citation>
    <scope>NUCLEOTIDE SEQUENCE</scope>
    <source>
        <strain evidence="2">CCBAS 213</strain>
    </source>
</reference>
<proteinExistence type="predicted"/>
<feature type="compositionally biased region" description="Basic and acidic residues" evidence="1">
    <location>
        <begin position="33"/>
        <end position="48"/>
    </location>
</feature>
<feature type="region of interest" description="Disordered" evidence="1">
    <location>
        <begin position="1225"/>
        <end position="1286"/>
    </location>
</feature>
<name>A0AA39NQP7_ARMTA</name>
<feature type="region of interest" description="Disordered" evidence="1">
    <location>
        <begin position="1169"/>
        <end position="1201"/>
    </location>
</feature>
<feature type="compositionally biased region" description="Basic and acidic residues" evidence="1">
    <location>
        <begin position="1746"/>
        <end position="1757"/>
    </location>
</feature>
<feature type="region of interest" description="Disordered" evidence="1">
    <location>
        <begin position="1912"/>
        <end position="2143"/>
    </location>
</feature>
<feature type="region of interest" description="Disordered" evidence="1">
    <location>
        <begin position="2254"/>
        <end position="2450"/>
    </location>
</feature>
<feature type="region of interest" description="Disordered" evidence="1">
    <location>
        <begin position="1548"/>
        <end position="1825"/>
    </location>
</feature>
<feature type="compositionally biased region" description="Basic and acidic residues" evidence="1">
    <location>
        <begin position="1440"/>
        <end position="1461"/>
    </location>
</feature>
<feature type="compositionally biased region" description="Polar residues" evidence="1">
    <location>
        <begin position="1661"/>
        <end position="1678"/>
    </location>
</feature>
<feature type="compositionally biased region" description="Basic and acidic residues" evidence="1">
    <location>
        <begin position="1787"/>
        <end position="1798"/>
    </location>
</feature>
<feature type="compositionally biased region" description="Low complexity" evidence="1">
    <location>
        <begin position="986"/>
        <end position="997"/>
    </location>
</feature>
<feature type="compositionally biased region" description="Basic and acidic residues" evidence="1">
    <location>
        <begin position="2407"/>
        <end position="2420"/>
    </location>
</feature>